<keyword evidence="2" id="KW-1185">Reference proteome</keyword>
<name>A1ZYY7_MICM2</name>
<comment type="caution">
    <text evidence="1">The sequence shown here is derived from an EMBL/GenBank/DDBJ whole genome shotgun (WGS) entry which is preliminary data.</text>
</comment>
<sequence>MTSPQLIKLFENGYKLYTTAVQPNTGVVLNTEKLGAVKKAEQDWLRDTWNLQMYKAGMKKLAIINADNIFGEVAINTLKENVNQAVRYAIAAKSFKDMKAAHHWLANG</sequence>
<dbReference type="EMBL" id="AAWS01000070">
    <property type="protein sequence ID" value="EAY24423.1"/>
    <property type="molecule type" value="Genomic_DNA"/>
</dbReference>
<evidence type="ECO:0000313" key="1">
    <source>
        <dbReference type="EMBL" id="EAY24423.1"/>
    </source>
</evidence>
<protein>
    <submittedName>
        <fullName evidence="1">Uncharacterized protein</fullName>
    </submittedName>
</protein>
<proteinExistence type="predicted"/>
<evidence type="ECO:0000313" key="2">
    <source>
        <dbReference type="Proteomes" id="UP000004095"/>
    </source>
</evidence>
<reference evidence="1 2" key="1">
    <citation type="submission" date="2007-01" db="EMBL/GenBank/DDBJ databases">
        <authorList>
            <person name="Haygood M."/>
            <person name="Podell S."/>
            <person name="Anderson C."/>
            <person name="Hopkinson B."/>
            <person name="Roe K."/>
            <person name="Barbeau K."/>
            <person name="Gaasterland T."/>
            <person name="Ferriera S."/>
            <person name="Johnson J."/>
            <person name="Kravitz S."/>
            <person name="Beeson K."/>
            <person name="Sutton G."/>
            <person name="Rogers Y.-H."/>
            <person name="Friedman R."/>
            <person name="Frazier M."/>
            <person name="Venter J.C."/>
        </authorList>
    </citation>
    <scope>NUCLEOTIDE SEQUENCE [LARGE SCALE GENOMIC DNA]</scope>
    <source>
        <strain evidence="1 2">ATCC 23134</strain>
    </source>
</reference>
<dbReference type="Proteomes" id="UP000004095">
    <property type="component" value="Unassembled WGS sequence"/>
</dbReference>
<gene>
    <name evidence="1" type="ORF">M23134_01763</name>
</gene>
<organism evidence="1 2">
    <name type="scientific">Microscilla marina ATCC 23134</name>
    <dbReference type="NCBI Taxonomy" id="313606"/>
    <lineage>
        <taxon>Bacteria</taxon>
        <taxon>Pseudomonadati</taxon>
        <taxon>Bacteroidota</taxon>
        <taxon>Cytophagia</taxon>
        <taxon>Cytophagales</taxon>
        <taxon>Microscillaceae</taxon>
        <taxon>Microscilla</taxon>
    </lineage>
</organism>
<dbReference type="AlphaFoldDB" id="A1ZYY7"/>
<accession>A1ZYY7</accession>